<evidence type="ECO:0000313" key="2">
    <source>
        <dbReference type="Proteomes" id="UP000442694"/>
    </source>
</evidence>
<comment type="caution">
    <text evidence="1">The sequence shown here is derived from an EMBL/GenBank/DDBJ whole genome shotgun (WGS) entry which is preliminary data.</text>
</comment>
<dbReference type="InterPro" id="IPR011990">
    <property type="entry name" value="TPR-like_helical_dom_sf"/>
</dbReference>
<evidence type="ECO:0008006" key="3">
    <source>
        <dbReference type="Google" id="ProtNLM"/>
    </source>
</evidence>
<keyword evidence="2" id="KW-1185">Reference proteome</keyword>
<proteinExistence type="predicted"/>
<accession>A0A833JF73</accession>
<reference evidence="1 2" key="1">
    <citation type="submission" date="2019-10" db="EMBL/GenBank/DDBJ databases">
        <title>New genus of Silvanigrellaceae.</title>
        <authorList>
            <person name="Pitt A."/>
            <person name="Hahn M.W."/>
        </authorList>
    </citation>
    <scope>NUCLEOTIDE SEQUENCE [LARGE SCALE GENOMIC DNA]</scope>
    <source>
        <strain evidence="1 2">33A1-SZDP</strain>
    </source>
</reference>
<name>A0A833JF73_9BACT</name>
<organism evidence="1 2">
    <name type="scientific">Fluviispira multicolorata</name>
    <dbReference type="NCBI Taxonomy" id="2654512"/>
    <lineage>
        <taxon>Bacteria</taxon>
        <taxon>Pseudomonadati</taxon>
        <taxon>Bdellovibrionota</taxon>
        <taxon>Oligoflexia</taxon>
        <taxon>Silvanigrellales</taxon>
        <taxon>Silvanigrellaceae</taxon>
        <taxon>Fluviispira</taxon>
    </lineage>
</organism>
<protein>
    <recommendedName>
        <fullName evidence="3">Tetratricopeptide repeat-containing protein</fullName>
    </recommendedName>
</protein>
<dbReference type="EMBL" id="WFLN01000006">
    <property type="protein sequence ID" value="KAB8030824.1"/>
    <property type="molecule type" value="Genomic_DNA"/>
</dbReference>
<dbReference type="Gene3D" id="1.25.40.10">
    <property type="entry name" value="Tetratricopeptide repeat domain"/>
    <property type="match status" value="1"/>
</dbReference>
<dbReference type="AlphaFoldDB" id="A0A833JF73"/>
<dbReference type="Proteomes" id="UP000442694">
    <property type="component" value="Unassembled WGS sequence"/>
</dbReference>
<sequence>MSFIHIAQKKMRFISNIAILFMAVFITSCSTTFLSSERSIIQKKQDLKNNLEALFQNKFNQQDFDLVSSTYSVFTAFQNIRENNFEKANNISKNILYTKGLSASTYKFAFKAYSISSILMINENISNKKLNEGFDFFSFQNNQCEILCDSFGWKVLAHDNSSLFSQKGYQEELLSEDFFAFVNKEKPHWISESLFFQENASSFKSYDKRLVNIKRVSEINLDTEDSLENEKRSKEEKIALNYFLNGEFQKSKNLFLNLVENTSNSLEKSNYYYWIGRIYSAQNNSAEAKKYFLKSGIENPLSLYDSLSGQIVKNSSGRSSTTELSPFAESWEREMEKWISYPTFVSNSDIIISLKSAIILASKIKLENNISRLDDYQDYIGKHESIESFLLKDEINWLKKKWQEEYKHWPINEKPDVIGNNISWLLFLTGQHVQSIIFVSHIKNSLDPFSENNNFLYFLFYPRLYKSEVNLAIKQCPVDPDLIYAILRQEEFYNFNIENKDSILKKTCLLKTRLNIYKNGIVNSLSAYLVGVDLTNEWLKHKSQINDDAVFMETIPDEKAKYFVQETVKNYYNIKWIYFKKNSISEALLNLLFAYER</sequence>
<evidence type="ECO:0000313" key="1">
    <source>
        <dbReference type="EMBL" id="KAB8030824.1"/>
    </source>
</evidence>
<dbReference type="RefSeq" id="WP_152212751.1">
    <property type="nucleotide sequence ID" value="NZ_WFLN01000006.1"/>
</dbReference>
<gene>
    <name evidence="1" type="ORF">GCL57_07570</name>
</gene>